<evidence type="ECO:0000256" key="1">
    <source>
        <dbReference type="SAM" id="Coils"/>
    </source>
</evidence>
<dbReference type="KEGG" id="hdf:AArcSl_1306"/>
<dbReference type="Proteomes" id="UP000263012">
    <property type="component" value="Chromosome"/>
</dbReference>
<evidence type="ECO:0000313" key="3">
    <source>
        <dbReference type="EMBL" id="AUX08937.1"/>
    </source>
</evidence>
<gene>
    <name evidence="3" type="ORF">AArcSl_1306</name>
</gene>
<feature type="region of interest" description="Disordered" evidence="2">
    <location>
        <begin position="228"/>
        <end position="253"/>
    </location>
</feature>
<dbReference type="GeneID" id="37877653"/>
<evidence type="ECO:0000256" key="2">
    <source>
        <dbReference type="SAM" id="MobiDB-lite"/>
    </source>
</evidence>
<dbReference type="OrthoDB" id="219712at2157"/>
<proteinExistence type="predicted"/>
<sequence length="253" mass="27823">MDAIDNGREVPTNSCSISTGQNEVAQLRAELGDLRAEVETLQAEKEQLQERVDELEKDGAYAVGAEADESARIEWRGDGHEIENLWIDGIPVGNAIANRKEEIRELAEDVGELRDKDSGTETEPEACVEDTYTPIERMAAVGDIAESKSDQRAVSIFRNFTDWGSKTPAGFVLRADEDNALSLLDTAREDDKISSWKQVHRAFEALEELSDGYIELRDDGGKTLVLTEQMPSMKDEDGDDENGQALTASSAGE</sequence>
<keyword evidence="4" id="KW-1185">Reference proteome</keyword>
<dbReference type="AlphaFoldDB" id="A0A343TIL5"/>
<keyword evidence="1" id="KW-0175">Coiled coil</keyword>
<reference evidence="4" key="1">
    <citation type="submission" date="2017-11" db="EMBL/GenBank/DDBJ databases">
        <title>Phenotypic and genomic properties of facultatively anaerobic sulfur-reducing natronoarchaea from hypersaline soda lakes.</title>
        <authorList>
            <person name="Sorokin D.Y."/>
            <person name="Kublanov I.V."/>
            <person name="Roman P."/>
            <person name="Sinninghe Damste J.S."/>
            <person name="Golyshin P.N."/>
            <person name="Rojo D."/>
            <person name="Ciordia S."/>
            <person name="Mena M.D.C."/>
            <person name="Ferrer M."/>
            <person name="Messina E."/>
            <person name="Smedile F."/>
            <person name="La Spada G."/>
            <person name="La Cono V."/>
            <person name="Yakimov M.M."/>
        </authorList>
    </citation>
    <scope>NUCLEOTIDE SEQUENCE [LARGE SCALE GENOMIC DNA]</scope>
    <source>
        <strain evidence="4">AArc-Sl</strain>
    </source>
</reference>
<feature type="coiled-coil region" evidence="1">
    <location>
        <begin position="17"/>
        <end position="58"/>
    </location>
</feature>
<name>A0A343TIL5_9EURY</name>
<dbReference type="RefSeq" id="WP_133412135.1">
    <property type="nucleotide sequence ID" value="NZ_CP025066.1"/>
</dbReference>
<accession>A0A343TIL5</accession>
<feature type="compositionally biased region" description="Polar residues" evidence="2">
    <location>
        <begin position="244"/>
        <end position="253"/>
    </location>
</feature>
<evidence type="ECO:0000313" key="4">
    <source>
        <dbReference type="Proteomes" id="UP000263012"/>
    </source>
</evidence>
<protein>
    <submittedName>
        <fullName evidence="3">Uncharacterized protein</fullName>
    </submittedName>
</protein>
<dbReference type="EMBL" id="CP025066">
    <property type="protein sequence ID" value="AUX08937.1"/>
    <property type="molecule type" value="Genomic_DNA"/>
</dbReference>
<organism evidence="3 4">
    <name type="scientific">Halalkaliarchaeum desulfuricum</name>
    <dbReference type="NCBI Taxonomy" id="2055893"/>
    <lineage>
        <taxon>Archaea</taxon>
        <taxon>Methanobacteriati</taxon>
        <taxon>Methanobacteriota</taxon>
        <taxon>Stenosarchaea group</taxon>
        <taxon>Halobacteria</taxon>
        <taxon>Halobacteriales</taxon>
        <taxon>Haloferacaceae</taxon>
        <taxon>Halalkaliarchaeum</taxon>
    </lineage>
</organism>